<evidence type="ECO:0000259" key="1">
    <source>
        <dbReference type="Pfam" id="PF06985"/>
    </source>
</evidence>
<organism evidence="3 4">
    <name type="scientific">Pisolithus microcarpus 441</name>
    <dbReference type="NCBI Taxonomy" id="765257"/>
    <lineage>
        <taxon>Eukaryota</taxon>
        <taxon>Fungi</taxon>
        <taxon>Dikarya</taxon>
        <taxon>Basidiomycota</taxon>
        <taxon>Agaricomycotina</taxon>
        <taxon>Agaricomycetes</taxon>
        <taxon>Agaricomycetidae</taxon>
        <taxon>Boletales</taxon>
        <taxon>Sclerodermatineae</taxon>
        <taxon>Pisolithaceae</taxon>
        <taxon>Pisolithus</taxon>
    </lineage>
</organism>
<sequence length="248" mass="28698">MDQFVTAGEEERNEIRRRTGYQKIVDTCTQAQRDDLEWLWVDTCCIDKKSSSELSEAINSMYEWYHLAKQCYVYLHDTVGDTLTHWDESMAIPKWFSRGWTLQELVAPRVVQFFDQNWECIGDREQHASILNRITRVPMGTLKIGFGGPRPSVAQIMSWAADRTTTREEDRAYSLLGLLGVQMPMLYGEGKNAFRRLQLEIIRKSNDQSIFAWGWSKKTGLSDSFLADDPSWFRDCSSVISLAPDEFI</sequence>
<accession>A0A0C9YL29</accession>
<dbReference type="Pfam" id="PF26640">
    <property type="entry name" value="DUF8212"/>
    <property type="match status" value="1"/>
</dbReference>
<dbReference type="HOGENOM" id="CLU_000288_138_0_1"/>
<reference evidence="3 4" key="1">
    <citation type="submission" date="2014-04" db="EMBL/GenBank/DDBJ databases">
        <authorList>
            <consortium name="DOE Joint Genome Institute"/>
            <person name="Kuo A."/>
            <person name="Kohler A."/>
            <person name="Costa M.D."/>
            <person name="Nagy L.G."/>
            <person name="Floudas D."/>
            <person name="Copeland A."/>
            <person name="Barry K.W."/>
            <person name="Cichocki N."/>
            <person name="Veneault-Fourrey C."/>
            <person name="LaButti K."/>
            <person name="Lindquist E.A."/>
            <person name="Lipzen A."/>
            <person name="Lundell T."/>
            <person name="Morin E."/>
            <person name="Murat C."/>
            <person name="Sun H."/>
            <person name="Tunlid A."/>
            <person name="Henrissat B."/>
            <person name="Grigoriev I.V."/>
            <person name="Hibbett D.S."/>
            <person name="Martin F."/>
            <person name="Nordberg H.P."/>
            <person name="Cantor M.N."/>
            <person name="Hua S.X."/>
        </authorList>
    </citation>
    <scope>NUCLEOTIDE SEQUENCE [LARGE SCALE GENOMIC DNA]</scope>
    <source>
        <strain evidence="3 4">441</strain>
    </source>
</reference>
<dbReference type="PANTHER" id="PTHR10622:SF12">
    <property type="entry name" value="HET DOMAIN-CONTAINING PROTEIN"/>
    <property type="match status" value="1"/>
</dbReference>
<dbReference type="Pfam" id="PF06985">
    <property type="entry name" value="HET"/>
    <property type="match status" value="1"/>
</dbReference>
<feature type="domain" description="DUF8212" evidence="2">
    <location>
        <begin position="192"/>
        <end position="216"/>
    </location>
</feature>
<evidence type="ECO:0000259" key="2">
    <source>
        <dbReference type="Pfam" id="PF26640"/>
    </source>
</evidence>
<feature type="non-terminal residue" evidence="3">
    <location>
        <position position="248"/>
    </location>
</feature>
<dbReference type="EMBL" id="KN833935">
    <property type="protein sequence ID" value="KIK14494.1"/>
    <property type="molecule type" value="Genomic_DNA"/>
</dbReference>
<dbReference type="OrthoDB" id="2672031at2759"/>
<dbReference type="AlphaFoldDB" id="A0A0C9YL29"/>
<dbReference type="Proteomes" id="UP000054018">
    <property type="component" value="Unassembled WGS sequence"/>
</dbReference>
<dbReference type="STRING" id="765257.A0A0C9YL29"/>
<evidence type="ECO:0000313" key="3">
    <source>
        <dbReference type="EMBL" id="KIK14494.1"/>
    </source>
</evidence>
<keyword evidence="4" id="KW-1185">Reference proteome</keyword>
<evidence type="ECO:0000313" key="4">
    <source>
        <dbReference type="Proteomes" id="UP000054018"/>
    </source>
</evidence>
<protein>
    <submittedName>
        <fullName evidence="3">Unplaced genomic scaffold scaffold_251, whole genome shotgun sequence</fullName>
    </submittedName>
</protein>
<reference evidence="4" key="2">
    <citation type="submission" date="2015-01" db="EMBL/GenBank/DDBJ databases">
        <title>Evolutionary Origins and Diversification of the Mycorrhizal Mutualists.</title>
        <authorList>
            <consortium name="DOE Joint Genome Institute"/>
            <consortium name="Mycorrhizal Genomics Consortium"/>
            <person name="Kohler A."/>
            <person name="Kuo A."/>
            <person name="Nagy L.G."/>
            <person name="Floudas D."/>
            <person name="Copeland A."/>
            <person name="Barry K.W."/>
            <person name="Cichocki N."/>
            <person name="Veneault-Fourrey C."/>
            <person name="LaButti K."/>
            <person name="Lindquist E.A."/>
            <person name="Lipzen A."/>
            <person name="Lundell T."/>
            <person name="Morin E."/>
            <person name="Murat C."/>
            <person name="Riley R."/>
            <person name="Ohm R."/>
            <person name="Sun H."/>
            <person name="Tunlid A."/>
            <person name="Henrissat B."/>
            <person name="Grigoriev I.V."/>
            <person name="Hibbett D.S."/>
            <person name="Martin F."/>
        </authorList>
    </citation>
    <scope>NUCLEOTIDE SEQUENCE [LARGE SCALE GENOMIC DNA]</scope>
    <source>
        <strain evidence="4">441</strain>
    </source>
</reference>
<dbReference type="InterPro" id="IPR010730">
    <property type="entry name" value="HET"/>
</dbReference>
<feature type="domain" description="Heterokaryon incompatibility" evidence="1">
    <location>
        <begin position="22"/>
        <end position="82"/>
    </location>
</feature>
<dbReference type="PANTHER" id="PTHR10622">
    <property type="entry name" value="HET DOMAIN-CONTAINING PROTEIN"/>
    <property type="match status" value="1"/>
</dbReference>
<proteinExistence type="predicted"/>
<gene>
    <name evidence="3" type="ORF">PISMIDRAFT_687914</name>
</gene>
<dbReference type="InterPro" id="IPR058525">
    <property type="entry name" value="DUF8212"/>
</dbReference>
<name>A0A0C9YL29_9AGAM</name>